<dbReference type="GO" id="GO:0006654">
    <property type="term" value="P:phosphatidic acid biosynthetic process"/>
    <property type="evidence" value="ECO:0000318"/>
    <property type="project" value="GO_Central"/>
</dbReference>
<name>O67841_AQUAE</name>
<sequence length="211" mass="23493">MCPLTPVGKYLLLPLWLGVRPFFRALFRIEVIGKENIPEGACIVASNHRSHLDPPVLNAVFPEPLVFLAKEELFKPPFGGILKHMRAIPLRRGSEDISTLEECVSLLKLGCKIGIFPEGTRANPGEFKRAKPGVGFLAINSGFPVLPVYIDGTDRAFPRGKKFPKPFVKVSVVIGKPLEFKGLEPSVKNYKRVANEIMEEIKKLAQSLHRK</sequence>
<proteinExistence type="predicted"/>
<dbReference type="AlphaFoldDB" id="O67841"/>
<keyword evidence="6" id="KW-1185">Reference proteome</keyword>
<comment type="pathway">
    <text evidence="1">Lipid metabolism.</text>
</comment>
<gene>
    <name evidence="5" type="primary">aas</name>
    <name evidence="5" type="ordered locus">aq_2058</name>
</gene>
<protein>
    <submittedName>
        <fullName evidence="5">2-acylglycerophosphoethanolamine acyltransferase</fullName>
    </submittedName>
</protein>
<evidence type="ECO:0000313" key="6">
    <source>
        <dbReference type="Proteomes" id="UP000000798"/>
    </source>
</evidence>
<dbReference type="PIR" id="E70476">
    <property type="entry name" value="E70476"/>
</dbReference>
<dbReference type="OrthoDB" id="9803035at2"/>
<dbReference type="InParanoid" id="O67841"/>
<dbReference type="RefSeq" id="WP_010881346.1">
    <property type="nucleotide sequence ID" value="NC_000918.1"/>
</dbReference>
<reference evidence="5 6" key="1">
    <citation type="journal article" date="1998" name="Nature">
        <title>The complete genome of the hyperthermophilic bacterium Aquifex aeolicus.</title>
        <authorList>
            <person name="Deckert G."/>
            <person name="Warren P.V."/>
            <person name="Gaasterland T."/>
            <person name="Young W.G."/>
            <person name="Lenox A.L."/>
            <person name="Graham D.E."/>
            <person name="Overbeek R."/>
            <person name="Snead M.A."/>
            <person name="Keller M."/>
            <person name="Aujay M."/>
            <person name="Huber R."/>
            <person name="Feldman R.A."/>
            <person name="Short J.M."/>
            <person name="Olson G.J."/>
            <person name="Swanson R.V."/>
        </authorList>
    </citation>
    <scope>NUCLEOTIDE SEQUENCE [LARGE SCALE GENOMIC DNA]</scope>
    <source>
        <strain evidence="5 6">VF5</strain>
    </source>
</reference>
<evidence type="ECO:0000259" key="4">
    <source>
        <dbReference type="SMART" id="SM00563"/>
    </source>
</evidence>
<dbReference type="SMART" id="SM00563">
    <property type="entry name" value="PlsC"/>
    <property type="match status" value="1"/>
</dbReference>
<evidence type="ECO:0000313" key="5">
    <source>
        <dbReference type="EMBL" id="AAC07802.1"/>
    </source>
</evidence>
<dbReference type="PANTHER" id="PTHR10434">
    <property type="entry name" value="1-ACYL-SN-GLYCEROL-3-PHOSPHATE ACYLTRANSFERASE"/>
    <property type="match status" value="1"/>
</dbReference>
<dbReference type="Pfam" id="PF01553">
    <property type="entry name" value="Acyltransferase"/>
    <property type="match status" value="1"/>
</dbReference>
<dbReference type="HOGENOM" id="CLU_027938_4_5_0"/>
<feature type="domain" description="Phospholipid/glycerol acyltransferase" evidence="4">
    <location>
        <begin position="42"/>
        <end position="153"/>
    </location>
</feature>
<dbReference type="CDD" id="cd07989">
    <property type="entry name" value="LPLAT_AGPAT-like"/>
    <property type="match status" value="1"/>
</dbReference>
<accession>O67841</accession>
<dbReference type="InterPro" id="IPR002123">
    <property type="entry name" value="Plipid/glycerol_acylTrfase"/>
</dbReference>
<evidence type="ECO:0000256" key="3">
    <source>
        <dbReference type="ARBA" id="ARBA00023315"/>
    </source>
</evidence>
<dbReference type="GO" id="GO:0003841">
    <property type="term" value="F:1-acylglycerol-3-phosphate O-acyltransferase activity"/>
    <property type="evidence" value="ECO:0000318"/>
    <property type="project" value="GO_Central"/>
</dbReference>
<organism evidence="5 6">
    <name type="scientific">Aquifex aeolicus (strain VF5)</name>
    <dbReference type="NCBI Taxonomy" id="224324"/>
    <lineage>
        <taxon>Bacteria</taxon>
        <taxon>Pseudomonadati</taxon>
        <taxon>Aquificota</taxon>
        <taxon>Aquificia</taxon>
        <taxon>Aquificales</taxon>
        <taxon>Aquificaceae</taxon>
        <taxon>Aquifex</taxon>
    </lineage>
</organism>
<evidence type="ECO:0000256" key="1">
    <source>
        <dbReference type="ARBA" id="ARBA00005189"/>
    </source>
</evidence>
<dbReference type="EnsemblBacteria" id="AAC07802">
    <property type="protein sequence ID" value="AAC07802"/>
    <property type="gene ID" value="aq_2058"/>
</dbReference>
<dbReference type="KEGG" id="aae:aq_2058"/>
<keyword evidence="2" id="KW-0808">Transferase</keyword>
<keyword evidence="3 5" id="KW-0012">Acyltransferase</keyword>
<dbReference type="eggNOG" id="COG0204">
    <property type="taxonomic scope" value="Bacteria"/>
</dbReference>
<evidence type="ECO:0000256" key="2">
    <source>
        <dbReference type="ARBA" id="ARBA00022679"/>
    </source>
</evidence>
<dbReference type="Proteomes" id="UP000000798">
    <property type="component" value="Chromosome"/>
</dbReference>
<dbReference type="SUPFAM" id="SSF69593">
    <property type="entry name" value="Glycerol-3-phosphate (1)-acyltransferase"/>
    <property type="match status" value="1"/>
</dbReference>
<dbReference type="PANTHER" id="PTHR10434:SF40">
    <property type="entry name" value="1-ACYL-SN-GLYCEROL-3-PHOSPHATE ACYLTRANSFERASE"/>
    <property type="match status" value="1"/>
</dbReference>
<dbReference type="EMBL" id="AE000657">
    <property type="protein sequence ID" value="AAC07802.1"/>
    <property type="molecule type" value="Genomic_DNA"/>
</dbReference>
<dbReference type="PATRIC" id="fig|224324.8.peg.1587"/>
<dbReference type="STRING" id="224324.aq_2058"/>